<name>A0A1Y1MPL2_PHOPY</name>
<dbReference type="PROSITE" id="PS50158">
    <property type="entry name" value="ZF_CCHC"/>
    <property type="match status" value="1"/>
</dbReference>
<dbReference type="InterPro" id="IPR001878">
    <property type="entry name" value="Znf_CCHC"/>
</dbReference>
<evidence type="ECO:0000259" key="4">
    <source>
        <dbReference type="PROSITE" id="PS50158"/>
    </source>
</evidence>
<organism evidence="5">
    <name type="scientific">Photinus pyralis</name>
    <name type="common">Common eastern firefly</name>
    <name type="synonym">Lampyris pyralis</name>
    <dbReference type="NCBI Taxonomy" id="7054"/>
    <lineage>
        <taxon>Eukaryota</taxon>
        <taxon>Metazoa</taxon>
        <taxon>Ecdysozoa</taxon>
        <taxon>Arthropoda</taxon>
        <taxon>Hexapoda</taxon>
        <taxon>Insecta</taxon>
        <taxon>Pterygota</taxon>
        <taxon>Neoptera</taxon>
        <taxon>Endopterygota</taxon>
        <taxon>Coleoptera</taxon>
        <taxon>Polyphaga</taxon>
        <taxon>Elateriformia</taxon>
        <taxon>Elateroidea</taxon>
        <taxon>Lampyridae</taxon>
        <taxon>Lampyrinae</taxon>
        <taxon>Photinus</taxon>
    </lineage>
</organism>
<feature type="domain" description="CCHC-type" evidence="4">
    <location>
        <begin position="265"/>
        <end position="278"/>
    </location>
</feature>
<evidence type="ECO:0000256" key="2">
    <source>
        <dbReference type="SAM" id="Coils"/>
    </source>
</evidence>
<evidence type="ECO:0000313" key="5">
    <source>
        <dbReference type="EMBL" id="JAV87623.1"/>
    </source>
</evidence>
<dbReference type="AlphaFoldDB" id="A0A1Y1MPL2"/>
<evidence type="ECO:0000256" key="1">
    <source>
        <dbReference type="PROSITE-ProRule" id="PRU00047"/>
    </source>
</evidence>
<feature type="region of interest" description="Disordered" evidence="3">
    <location>
        <begin position="301"/>
        <end position="341"/>
    </location>
</feature>
<dbReference type="EMBL" id="GEZM01025046">
    <property type="protein sequence ID" value="JAV87623.1"/>
    <property type="molecule type" value="Transcribed_RNA"/>
</dbReference>
<keyword evidence="2" id="KW-0175">Coiled coil</keyword>
<dbReference type="Pfam" id="PF00098">
    <property type="entry name" value="zf-CCHC"/>
    <property type="match status" value="1"/>
</dbReference>
<proteinExistence type="predicted"/>
<feature type="coiled-coil region" evidence="2">
    <location>
        <begin position="1"/>
        <end position="28"/>
    </location>
</feature>
<dbReference type="GO" id="GO:0003676">
    <property type="term" value="F:nucleic acid binding"/>
    <property type="evidence" value="ECO:0007669"/>
    <property type="project" value="InterPro"/>
</dbReference>
<dbReference type="Gene3D" id="4.10.60.10">
    <property type="entry name" value="Zinc finger, CCHC-type"/>
    <property type="match status" value="1"/>
</dbReference>
<keyword evidence="1" id="KW-0479">Metal-binding</keyword>
<accession>A0A1Y1MPL2</accession>
<dbReference type="SMART" id="SM00343">
    <property type="entry name" value="ZnF_C2HC"/>
    <property type="match status" value="2"/>
</dbReference>
<sequence>MEEILEELRALKAQVETLQKRRLEKQEVDKINKSDQLPRPANPPFVLEKETDYDVWLKVVSNEFCSFNLVYLIDQKKEKPKTLTQDEEARKIGFANSYLLGRVCEDYKKYICDLASPEEMLRKLLDLKMPRMTSARFADKRLWNSVSYSKGQETALEFIARFEALSKKLLRHGEEIKDKDKIENFVMAVEAGYPEIVFSYEANKENMSYDDLKDRFLNIEAREKEVSNRTNEGQILSIEKYKTNEEKSSRSFLNDTDKNKNRLTCYRCGKPNHTAKECDSPLWICYNCKELTNNHESRTCRKRQVQGRNPSMRGRGRGQNVYKVDRRNQEKPSTSRGRRGGKLFKRVKVEGGEKPKFVFMAVQNSEEIFEEVEENYAATSVEANVVDESKDVEIWD</sequence>
<keyword evidence="1" id="KW-0862">Zinc</keyword>
<dbReference type="InterPro" id="IPR036875">
    <property type="entry name" value="Znf_CCHC_sf"/>
</dbReference>
<dbReference type="SUPFAM" id="SSF57756">
    <property type="entry name" value="Retrovirus zinc finger-like domains"/>
    <property type="match status" value="1"/>
</dbReference>
<evidence type="ECO:0000256" key="3">
    <source>
        <dbReference type="SAM" id="MobiDB-lite"/>
    </source>
</evidence>
<keyword evidence="1" id="KW-0863">Zinc-finger</keyword>
<protein>
    <recommendedName>
        <fullName evidence="4">CCHC-type domain-containing protein</fullName>
    </recommendedName>
</protein>
<dbReference type="GO" id="GO:0008270">
    <property type="term" value="F:zinc ion binding"/>
    <property type="evidence" value="ECO:0007669"/>
    <property type="project" value="UniProtKB-KW"/>
</dbReference>
<reference evidence="5" key="1">
    <citation type="journal article" date="2016" name="Sci. Rep.">
        <title>Molecular characterization of firefly nuptial gifts: a multi-omics approach sheds light on postcopulatory sexual selection.</title>
        <authorList>
            <person name="Al-Wathiqui N."/>
            <person name="Fallon T.R."/>
            <person name="South A."/>
            <person name="Weng J.K."/>
            <person name="Lewis S.M."/>
        </authorList>
    </citation>
    <scope>NUCLEOTIDE SEQUENCE</scope>
</reference>